<dbReference type="CDD" id="cd17246">
    <property type="entry name" value="RMtype1_S_SonII-TRD2-CR2_like"/>
    <property type="match status" value="1"/>
</dbReference>
<comment type="similarity">
    <text evidence="1">Belongs to the type-I restriction system S methylase family.</text>
</comment>
<sequence>MEYRLEDIFELQMGKTPSRNTPEYWSSKDNKWISIADLSKCGKYIKETKECLSDRAVFESKISQIPKNTVVMSFKLSIGKTAITSEPMYSNEAIMSFRDKHVVELIPDYIYYMFSSMNWEDGTNKAVMGKTLNKATLSKFKVNIQNIDKQRNIVEILDKVTEIINDYKCELASLDDLVKARFVEMFGDLRENPKGWKLLSVNEISEVITDGEHATPKRTSKGIYLLSARNILNHSLQLNDVDYIDETEYNRISKRIVPKEGDVLISCSGSVGRCCSVPAGIKFQMVRSAALIRFKKDILPVFAEYMMTSEYIQEQIKKATTVSAQANLFQSKIANLKGFVPPLELQNEFVELVKQVDKSRFV</sequence>
<evidence type="ECO:0000313" key="5">
    <source>
        <dbReference type="EMBL" id="MST89478.1"/>
    </source>
</evidence>
<dbReference type="Proteomes" id="UP000442619">
    <property type="component" value="Unassembled WGS sequence"/>
</dbReference>
<organism evidence="5 6">
    <name type="scientific">Sharpea porci</name>
    <dbReference type="NCBI Taxonomy" id="2652286"/>
    <lineage>
        <taxon>Bacteria</taxon>
        <taxon>Bacillati</taxon>
        <taxon>Bacillota</taxon>
        <taxon>Erysipelotrichia</taxon>
        <taxon>Erysipelotrichales</taxon>
        <taxon>Coprobacillaceae</taxon>
        <taxon>Sharpea</taxon>
    </lineage>
</organism>
<evidence type="ECO:0000256" key="3">
    <source>
        <dbReference type="ARBA" id="ARBA00023125"/>
    </source>
</evidence>
<dbReference type="AlphaFoldDB" id="A0A844FU05"/>
<dbReference type="Gene3D" id="3.90.220.20">
    <property type="entry name" value="DNA methylase specificity domains"/>
    <property type="match status" value="2"/>
</dbReference>
<evidence type="ECO:0000259" key="4">
    <source>
        <dbReference type="Pfam" id="PF01420"/>
    </source>
</evidence>
<name>A0A844FU05_9FIRM</name>
<keyword evidence="2" id="KW-0680">Restriction system</keyword>
<evidence type="ECO:0000313" key="6">
    <source>
        <dbReference type="Proteomes" id="UP000442619"/>
    </source>
</evidence>
<dbReference type="PANTHER" id="PTHR30408">
    <property type="entry name" value="TYPE-1 RESTRICTION ENZYME ECOKI SPECIFICITY PROTEIN"/>
    <property type="match status" value="1"/>
</dbReference>
<keyword evidence="3" id="KW-0238">DNA-binding</keyword>
<dbReference type="InterPro" id="IPR052021">
    <property type="entry name" value="Type-I_RS_S_subunit"/>
</dbReference>
<dbReference type="InterPro" id="IPR000055">
    <property type="entry name" value="Restrct_endonuc_typeI_TRD"/>
</dbReference>
<dbReference type="GO" id="GO:0003677">
    <property type="term" value="F:DNA binding"/>
    <property type="evidence" value="ECO:0007669"/>
    <property type="project" value="UniProtKB-KW"/>
</dbReference>
<dbReference type="RefSeq" id="WP_154516486.1">
    <property type="nucleotide sequence ID" value="NZ_VUNM01000017.1"/>
</dbReference>
<evidence type="ECO:0000256" key="1">
    <source>
        <dbReference type="ARBA" id="ARBA00010923"/>
    </source>
</evidence>
<dbReference type="PANTHER" id="PTHR30408:SF12">
    <property type="entry name" value="TYPE I RESTRICTION ENZYME MJAVIII SPECIFICITY SUBUNIT"/>
    <property type="match status" value="1"/>
</dbReference>
<accession>A0A844FU05</accession>
<protein>
    <recommendedName>
        <fullName evidence="4">Type I restriction modification DNA specificity domain-containing protein</fullName>
    </recommendedName>
</protein>
<dbReference type="CDD" id="cd17244">
    <property type="entry name" value="RMtype1_S_Apa101655I-TRD2-CR2_like"/>
    <property type="match status" value="1"/>
</dbReference>
<dbReference type="GO" id="GO:0009307">
    <property type="term" value="P:DNA restriction-modification system"/>
    <property type="evidence" value="ECO:0007669"/>
    <property type="project" value="UniProtKB-KW"/>
</dbReference>
<proteinExistence type="inferred from homology"/>
<feature type="domain" description="Type I restriction modification DNA specificity" evidence="4">
    <location>
        <begin position="2"/>
        <end position="162"/>
    </location>
</feature>
<gene>
    <name evidence="5" type="ORF">FYJ79_07825</name>
</gene>
<reference evidence="5 6" key="1">
    <citation type="submission" date="2019-08" db="EMBL/GenBank/DDBJ databases">
        <title>In-depth cultivation of the pig gut microbiome towards novel bacterial diversity and tailored functional studies.</title>
        <authorList>
            <person name="Wylensek D."/>
            <person name="Hitch T.C.A."/>
            <person name="Clavel T."/>
        </authorList>
    </citation>
    <scope>NUCLEOTIDE SEQUENCE [LARGE SCALE GENOMIC DNA]</scope>
    <source>
        <strain evidence="5 6">CA-Schmier-601-WT-3</strain>
    </source>
</reference>
<keyword evidence="6" id="KW-1185">Reference proteome</keyword>
<evidence type="ECO:0000256" key="2">
    <source>
        <dbReference type="ARBA" id="ARBA00022747"/>
    </source>
</evidence>
<dbReference type="InterPro" id="IPR044946">
    <property type="entry name" value="Restrct_endonuc_typeI_TRD_sf"/>
</dbReference>
<feature type="domain" description="Type I restriction modification DNA specificity" evidence="4">
    <location>
        <begin position="193"/>
        <end position="358"/>
    </location>
</feature>
<dbReference type="EMBL" id="VUNM01000017">
    <property type="protein sequence ID" value="MST89478.1"/>
    <property type="molecule type" value="Genomic_DNA"/>
</dbReference>
<dbReference type="SUPFAM" id="SSF116734">
    <property type="entry name" value="DNA methylase specificity domain"/>
    <property type="match status" value="2"/>
</dbReference>
<comment type="caution">
    <text evidence="5">The sequence shown here is derived from an EMBL/GenBank/DDBJ whole genome shotgun (WGS) entry which is preliminary data.</text>
</comment>
<dbReference type="Pfam" id="PF01420">
    <property type="entry name" value="Methylase_S"/>
    <property type="match status" value="2"/>
</dbReference>